<keyword evidence="1" id="KW-0472">Membrane</keyword>
<name>K0RKW3_THAOC</name>
<accession>K0RKW3</accession>
<organism evidence="2 3">
    <name type="scientific">Thalassiosira oceanica</name>
    <name type="common">Marine diatom</name>
    <dbReference type="NCBI Taxonomy" id="159749"/>
    <lineage>
        <taxon>Eukaryota</taxon>
        <taxon>Sar</taxon>
        <taxon>Stramenopiles</taxon>
        <taxon>Ochrophyta</taxon>
        <taxon>Bacillariophyta</taxon>
        <taxon>Coscinodiscophyceae</taxon>
        <taxon>Thalassiosirophycidae</taxon>
        <taxon>Thalassiosirales</taxon>
        <taxon>Thalassiosiraceae</taxon>
        <taxon>Thalassiosira</taxon>
    </lineage>
</organism>
<evidence type="ECO:0000256" key="1">
    <source>
        <dbReference type="SAM" id="Phobius"/>
    </source>
</evidence>
<feature type="non-terminal residue" evidence="2">
    <location>
        <position position="1"/>
    </location>
</feature>
<evidence type="ECO:0000313" key="3">
    <source>
        <dbReference type="Proteomes" id="UP000266841"/>
    </source>
</evidence>
<comment type="caution">
    <text evidence="2">The sequence shown here is derived from an EMBL/GenBank/DDBJ whole genome shotgun (WGS) entry which is preliminary data.</text>
</comment>
<keyword evidence="1" id="KW-1133">Transmembrane helix</keyword>
<reference evidence="2 3" key="1">
    <citation type="journal article" date="2012" name="Genome Biol.">
        <title>Genome and low-iron response of an oceanic diatom adapted to chronic iron limitation.</title>
        <authorList>
            <person name="Lommer M."/>
            <person name="Specht M."/>
            <person name="Roy A.S."/>
            <person name="Kraemer L."/>
            <person name="Andreson R."/>
            <person name="Gutowska M.A."/>
            <person name="Wolf J."/>
            <person name="Bergner S.V."/>
            <person name="Schilhabel M.B."/>
            <person name="Klostermeier U.C."/>
            <person name="Beiko R.G."/>
            <person name="Rosenstiel P."/>
            <person name="Hippler M."/>
            <person name="Laroche J."/>
        </authorList>
    </citation>
    <scope>NUCLEOTIDE SEQUENCE [LARGE SCALE GENOMIC DNA]</scope>
    <source>
        <strain evidence="2 3">CCMP1005</strain>
    </source>
</reference>
<proteinExistence type="predicted"/>
<dbReference type="AlphaFoldDB" id="K0RKW3"/>
<evidence type="ECO:0000313" key="2">
    <source>
        <dbReference type="EMBL" id="EJK53830.1"/>
    </source>
</evidence>
<keyword evidence="3" id="KW-1185">Reference proteome</keyword>
<gene>
    <name evidence="2" type="ORF">THAOC_26653</name>
</gene>
<dbReference type="Proteomes" id="UP000266841">
    <property type="component" value="Unassembled WGS sequence"/>
</dbReference>
<protein>
    <submittedName>
        <fullName evidence="2">Uncharacterized protein</fullName>
    </submittedName>
</protein>
<sequence>QRRGLEFGHGPGFRRLNEGLLRVRSSGARDDATIGQSAGIVARDGHDTAIRERKSSNIPKEEDGGEEFVLTVQALSGDAKPSEAASLQSNRIAPRESCWILYIYIYIYIIYISSVGQAVVPSIHGIPV</sequence>
<feature type="transmembrane region" description="Helical" evidence="1">
    <location>
        <begin position="99"/>
        <end position="120"/>
    </location>
</feature>
<keyword evidence="1" id="KW-0812">Transmembrane</keyword>
<dbReference type="EMBL" id="AGNL01036930">
    <property type="protein sequence ID" value="EJK53830.1"/>
    <property type="molecule type" value="Genomic_DNA"/>
</dbReference>